<keyword evidence="3" id="KW-1185">Reference proteome</keyword>
<proteinExistence type="predicted"/>
<sequence>MEGPVGKRGALGPVRPGGHIIGGRRWSERYLLAQHPAAAWDGR</sequence>
<accession>A0A0E0HXL1</accession>
<evidence type="ECO:0000313" key="2">
    <source>
        <dbReference type="EnsemblPlants" id="ONIVA07G04440.1"/>
    </source>
</evidence>
<dbReference type="AlphaFoldDB" id="A0A0E0HXL1"/>
<reference evidence="2" key="2">
    <citation type="submission" date="2018-04" db="EMBL/GenBank/DDBJ databases">
        <title>OnivRS2 (Oryza nivara Reference Sequence Version 2).</title>
        <authorList>
            <person name="Zhang J."/>
            <person name="Kudrna D."/>
            <person name="Lee S."/>
            <person name="Talag J."/>
            <person name="Rajasekar S."/>
            <person name="Welchert J."/>
            <person name="Hsing Y.-I."/>
            <person name="Wing R.A."/>
        </authorList>
    </citation>
    <scope>NUCLEOTIDE SEQUENCE [LARGE SCALE GENOMIC DNA]</scope>
    <source>
        <strain evidence="2">SL10</strain>
    </source>
</reference>
<protein>
    <submittedName>
        <fullName evidence="2">Uncharacterized protein</fullName>
    </submittedName>
</protein>
<name>A0A0E0HXL1_ORYNI</name>
<feature type="region of interest" description="Disordered" evidence="1">
    <location>
        <begin position="1"/>
        <end position="21"/>
    </location>
</feature>
<evidence type="ECO:0000256" key="1">
    <source>
        <dbReference type="SAM" id="MobiDB-lite"/>
    </source>
</evidence>
<organism evidence="2">
    <name type="scientific">Oryza nivara</name>
    <name type="common">Indian wild rice</name>
    <name type="synonym">Oryza sativa f. spontanea</name>
    <dbReference type="NCBI Taxonomy" id="4536"/>
    <lineage>
        <taxon>Eukaryota</taxon>
        <taxon>Viridiplantae</taxon>
        <taxon>Streptophyta</taxon>
        <taxon>Embryophyta</taxon>
        <taxon>Tracheophyta</taxon>
        <taxon>Spermatophyta</taxon>
        <taxon>Magnoliopsida</taxon>
        <taxon>Liliopsida</taxon>
        <taxon>Poales</taxon>
        <taxon>Poaceae</taxon>
        <taxon>BOP clade</taxon>
        <taxon>Oryzoideae</taxon>
        <taxon>Oryzeae</taxon>
        <taxon>Oryzinae</taxon>
        <taxon>Oryza</taxon>
    </lineage>
</organism>
<dbReference type="Proteomes" id="UP000006591">
    <property type="component" value="Chromosome 7"/>
</dbReference>
<reference evidence="2" key="1">
    <citation type="submission" date="2015-04" db="UniProtKB">
        <authorList>
            <consortium name="EnsemblPlants"/>
        </authorList>
    </citation>
    <scope>IDENTIFICATION</scope>
    <source>
        <strain evidence="2">SL10</strain>
    </source>
</reference>
<dbReference type="Gramene" id="ONIVA07G04440.1">
    <property type="protein sequence ID" value="ONIVA07G04440.1"/>
    <property type="gene ID" value="ONIVA07G04440"/>
</dbReference>
<evidence type="ECO:0000313" key="3">
    <source>
        <dbReference type="Proteomes" id="UP000006591"/>
    </source>
</evidence>
<dbReference type="EnsemblPlants" id="ONIVA07G04440.1">
    <property type="protein sequence ID" value="ONIVA07G04440.1"/>
    <property type="gene ID" value="ONIVA07G04440"/>
</dbReference>
<dbReference type="HOGENOM" id="CLU_3243029_0_0_1"/>